<keyword evidence="6 8" id="KW-0687">Ribonucleoprotein</keyword>
<dbReference type="GO" id="GO:0015935">
    <property type="term" value="C:small ribosomal subunit"/>
    <property type="evidence" value="ECO:0007669"/>
    <property type="project" value="TreeGrafter"/>
</dbReference>
<dbReference type="InterPro" id="IPR002583">
    <property type="entry name" value="Ribosomal_bS20"/>
</dbReference>
<dbReference type="HAMAP" id="MF_00500">
    <property type="entry name" value="Ribosomal_bS20"/>
    <property type="match status" value="1"/>
</dbReference>
<dbReference type="SUPFAM" id="SSF46992">
    <property type="entry name" value="Ribosomal protein S20"/>
    <property type="match status" value="1"/>
</dbReference>
<dbReference type="PANTHER" id="PTHR33398">
    <property type="entry name" value="30S RIBOSOMAL PROTEIN S20"/>
    <property type="match status" value="1"/>
</dbReference>
<dbReference type="GO" id="GO:0006412">
    <property type="term" value="P:translation"/>
    <property type="evidence" value="ECO:0007669"/>
    <property type="project" value="UniProtKB-UniRule"/>
</dbReference>
<reference evidence="9 10" key="1">
    <citation type="submission" date="2018-06" db="EMBL/GenBank/DDBJ databases">
        <title>Genomic Encyclopedia of Type Strains, Phase IV (KMG-IV): sequencing the most valuable type-strain genomes for metagenomic binning, comparative biology and taxonomic classification.</title>
        <authorList>
            <person name="Goeker M."/>
        </authorList>
    </citation>
    <scope>NUCLEOTIDE SEQUENCE [LARGE SCALE GENOMIC DNA]</scope>
    <source>
        <strain evidence="9 10">DSM 26720</strain>
    </source>
</reference>
<evidence type="ECO:0000256" key="6">
    <source>
        <dbReference type="ARBA" id="ARBA00023274"/>
    </source>
</evidence>
<keyword evidence="10" id="KW-1185">Reference proteome</keyword>
<dbReference type="PANTHER" id="PTHR33398:SF1">
    <property type="entry name" value="SMALL RIBOSOMAL SUBUNIT PROTEIN BS20C"/>
    <property type="match status" value="1"/>
</dbReference>
<keyword evidence="5 8" id="KW-0689">Ribosomal protein</keyword>
<comment type="caution">
    <text evidence="9">The sequence shown here is derived from an EMBL/GenBank/DDBJ whole genome shotgun (WGS) entry which is preliminary data.</text>
</comment>
<sequence>MANTPSAKKAVRKIAARTEINKSRRSRVRTFIRKVEEAVLSGDKEAAIVAFKAAEPELMRAASKGVIHKNTASRKVSRLAARVKAISA</sequence>
<keyword evidence="3 8" id="KW-0699">rRNA-binding</keyword>
<dbReference type="Gene3D" id="1.20.58.110">
    <property type="entry name" value="Ribosomal protein S20"/>
    <property type="match status" value="1"/>
</dbReference>
<keyword evidence="4 8" id="KW-0694">RNA-binding</keyword>
<gene>
    <name evidence="8" type="primary">rpsT</name>
    <name evidence="9" type="ORF">C7374_101256</name>
</gene>
<dbReference type="AlphaFoldDB" id="A0A364JZD2"/>
<name>A0A364JZD2_9HYPH</name>
<evidence type="ECO:0000256" key="2">
    <source>
        <dbReference type="ARBA" id="ARBA00007634"/>
    </source>
</evidence>
<evidence type="ECO:0000256" key="5">
    <source>
        <dbReference type="ARBA" id="ARBA00022980"/>
    </source>
</evidence>
<evidence type="ECO:0000313" key="9">
    <source>
        <dbReference type="EMBL" id="RAK33931.1"/>
    </source>
</evidence>
<evidence type="ECO:0000313" key="10">
    <source>
        <dbReference type="Proteomes" id="UP000249453"/>
    </source>
</evidence>
<evidence type="ECO:0000256" key="1">
    <source>
        <dbReference type="ARBA" id="ARBA00003134"/>
    </source>
</evidence>
<protein>
    <recommendedName>
        <fullName evidence="7 8">Small ribosomal subunit protein bS20</fullName>
    </recommendedName>
</protein>
<dbReference type="GO" id="GO:0070181">
    <property type="term" value="F:small ribosomal subunit rRNA binding"/>
    <property type="evidence" value="ECO:0007669"/>
    <property type="project" value="TreeGrafter"/>
</dbReference>
<dbReference type="GO" id="GO:0005829">
    <property type="term" value="C:cytosol"/>
    <property type="evidence" value="ECO:0007669"/>
    <property type="project" value="TreeGrafter"/>
</dbReference>
<comment type="function">
    <text evidence="1 8">Binds directly to 16S ribosomal RNA.</text>
</comment>
<dbReference type="NCBIfam" id="TIGR00029">
    <property type="entry name" value="S20"/>
    <property type="match status" value="1"/>
</dbReference>
<dbReference type="GO" id="GO:0003735">
    <property type="term" value="F:structural constituent of ribosome"/>
    <property type="evidence" value="ECO:0007669"/>
    <property type="project" value="InterPro"/>
</dbReference>
<dbReference type="FunFam" id="1.20.58.110:FF:000001">
    <property type="entry name" value="30S ribosomal protein S20"/>
    <property type="match status" value="1"/>
</dbReference>
<dbReference type="Proteomes" id="UP000249453">
    <property type="component" value="Unassembled WGS sequence"/>
</dbReference>
<evidence type="ECO:0000256" key="7">
    <source>
        <dbReference type="ARBA" id="ARBA00035136"/>
    </source>
</evidence>
<dbReference type="RefSeq" id="WP_111573795.1">
    <property type="nucleotide sequence ID" value="NZ_JBHEEY010000001.1"/>
</dbReference>
<dbReference type="InterPro" id="IPR036510">
    <property type="entry name" value="Ribosomal_bS20_sf"/>
</dbReference>
<evidence type="ECO:0000256" key="3">
    <source>
        <dbReference type="ARBA" id="ARBA00022730"/>
    </source>
</evidence>
<dbReference type="Pfam" id="PF01649">
    <property type="entry name" value="Ribosomal_S20p"/>
    <property type="match status" value="1"/>
</dbReference>
<dbReference type="OrthoDB" id="9807974at2"/>
<evidence type="ECO:0000256" key="8">
    <source>
        <dbReference type="HAMAP-Rule" id="MF_00500"/>
    </source>
</evidence>
<organism evidence="9 10">
    <name type="scientific">Falsochrobactrum ovis</name>
    <dbReference type="NCBI Taxonomy" id="1293442"/>
    <lineage>
        <taxon>Bacteria</taxon>
        <taxon>Pseudomonadati</taxon>
        <taxon>Pseudomonadota</taxon>
        <taxon>Alphaproteobacteria</taxon>
        <taxon>Hyphomicrobiales</taxon>
        <taxon>Brucellaceae</taxon>
        <taxon>Falsochrobactrum</taxon>
    </lineage>
</organism>
<proteinExistence type="inferred from homology"/>
<dbReference type="EMBL" id="QLMK01000001">
    <property type="protein sequence ID" value="RAK33931.1"/>
    <property type="molecule type" value="Genomic_DNA"/>
</dbReference>
<accession>A0A364JZD2</accession>
<comment type="similarity">
    <text evidence="2 8">Belongs to the bacterial ribosomal protein bS20 family.</text>
</comment>
<evidence type="ECO:0000256" key="4">
    <source>
        <dbReference type="ARBA" id="ARBA00022884"/>
    </source>
</evidence>